<name>A0ABS5JQZ4_9BACT</name>
<evidence type="ECO:0000256" key="3">
    <source>
        <dbReference type="ARBA" id="ARBA00022692"/>
    </source>
</evidence>
<dbReference type="PANTHER" id="PTHR30572:SF18">
    <property type="entry name" value="ABC-TYPE MACROLIDE FAMILY EXPORT SYSTEM PERMEASE COMPONENT 2"/>
    <property type="match status" value="1"/>
</dbReference>
<dbReference type="Proteomes" id="UP000708576">
    <property type="component" value="Unassembled WGS sequence"/>
</dbReference>
<dbReference type="InterPro" id="IPR003838">
    <property type="entry name" value="ABC3_permease_C"/>
</dbReference>
<feature type="transmembrane region" description="Helical" evidence="6">
    <location>
        <begin position="20"/>
        <end position="40"/>
    </location>
</feature>
<dbReference type="Pfam" id="PF02687">
    <property type="entry name" value="FtsX"/>
    <property type="match status" value="2"/>
</dbReference>
<feature type="domain" description="ABC3 transporter permease C-terminal" evidence="7">
    <location>
        <begin position="277"/>
        <end position="384"/>
    </location>
</feature>
<dbReference type="InterPro" id="IPR025857">
    <property type="entry name" value="MacB_PCD"/>
</dbReference>
<feature type="transmembrane region" description="Helical" evidence="6">
    <location>
        <begin position="319"/>
        <end position="342"/>
    </location>
</feature>
<evidence type="ECO:0000256" key="4">
    <source>
        <dbReference type="ARBA" id="ARBA00022989"/>
    </source>
</evidence>
<feature type="transmembrane region" description="Helical" evidence="6">
    <location>
        <begin position="650"/>
        <end position="672"/>
    </location>
</feature>
<comment type="subcellular location">
    <subcellularLocation>
        <location evidence="1">Cell membrane</location>
        <topology evidence="1">Multi-pass membrane protein</topology>
    </subcellularLocation>
</comment>
<dbReference type="InterPro" id="IPR050250">
    <property type="entry name" value="Macrolide_Exporter_MacB"/>
</dbReference>
<proteinExistence type="predicted"/>
<feature type="transmembrane region" description="Helical" evidence="6">
    <location>
        <begin position="736"/>
        <end position="756"/>
    </location>
</feature>
<keyword evidence="10" id="KW-1185">Reference proteome</keyword>
<keyword evidence="3 6" id="KW-0812">Transmembrane</keyword>
<protein>
    <submittedName>
        <fullName evidence="9">ABC transporter permease</fullName>
    </submittedName>
</protein>
<feature type="domain" description="MacB-like periplasmic core" evidence="8">
    <location>
        <begin position="20"/>
        <end position="231"/>
    </location>
</feature>
<evidence type="ECO:0000256" key="6">
    <source>
        <dbReference type="SAM" id="Phobius"/>
    </source>
</evidence>
<organism evidence="9 10">
    <name type="scientific">Carboxylicivirga linearis</name>
    <dbReference type="NCBI Taxonomy" id="1628157"/>
    <lineage>
        <taxon>Bacteria</taxon>
        <taxon>Pseudomonadati</taxon>
        <taxon>Bacteroidota</taxon>
        <taxon>Bacteroidia</taxon>
        <taxon>Marinilabiliales</taxon>
        <taxon>Marinilabiliaceae</taxon>
        <taxon>Carboxylicivirga</taxon>
    </lineage>
</organism>
<keyword evidence="4 6" id="KW-1133">Transmembrane helix</keyword>
<accession>A0ABS5JQZ4</accession>
<keyword evidence="5 6" id="KW-0472">Membrane</keyword>
<evidence type="ECO:0000259" key="7">
    <source>
        <dbReference type="Pfam" id="PF02687"/>
    </source>
</evidence>
<keyword evidence="2" id="KW-1003">Cell membrane</keyword>
<evidence type="ECO:0000313" key="9">
    <source>
        <dbReference type="EMBL" id="MBS2097247.1"/>
    </source>
</evidence>
<feature type="transmembrane region" description="Helical" evidence="6">
    <location>
        <begin position="275"/>
        <end position="298"/>
    </location>
</feature>
<reference evidence="9 10" key="1">
    <citation type="journal article" date="2015" name="Int. J. Syst. Evol. Microbiol.">
        <title>Carboxylicivirga linearis sp. nov., isolated from a sea cucumber culture pond.</title>
        <authorList>
            <person name="Wang F.Q."/>
            <person name="Zhou Y.X."/>
            <person name="Lin X.Z."/>
            <person name="Chen G.J."/>
            <person name="Du Z.J."/>
        </authorList>
    </citation>
    <scope>NUCLEOTIDE SEQUENCE [LARGE SCALE GENOMIC DNA]</scope>
    <source>
        <strain evidence="9 10">FB218</strain>
    </source>
</reference>
<evidence type="ECO:0000313" key="10">
    <source>
        <dbReference type="Proteomes" id="UP000708576"/>
    </source>
</evidence>
<feature type="transmembrane region" description="Helical" evidence="6">
    <location>
        <begin position="362"/>
        <end position="382"/>
    </location>
</feature>
<evidence type="ECO:0000259" key="8">
    <source>
        <dbReference type="Pfam" id="PF12704"/>
    </source>
</evidence>
<gene>
    <name evidence="9" type="ORF">KEM10_03090</name>
</gene>
<sequence length="773" mass="88053">MNILKTIKSNLRVSKRIKAFNLLGLSISFGVFIILALYIYNEYTFDSNNQKSENIYLIEINNLNQGRKHPFLPNPLGDYVEDQLGDIKSHCTIKSWDGMYSKKSDIENTFDLSLFSVDSTFTSFFTFNIIRGNKTPLYGKDKIILSQSAATRIFGDEDPIGKQILKNYREPLTVEAVYEDLPVNSSFYAQDGFCSFITYNWVNEWSEWSFFSFVKLADGANVDAVNAKLNQLDKMQDNCYDDDGEQIRQLSLTPLSDLHFKSAFGNGNIKLVNTLLIVSILLLVMAFVNYLNFSFADLPKRIKNVSLRKISGGSRNEIYLYDSFVAGFIITVAFIIGLGIAQNILHLYPDLFGYEIKMSSNFSLLLVLYLLLFVFGVALYLLSTGVLNRVEPIKALKGMVPLSIKRGTSKQILPVMQYVVAITLLAGVLLIYKQLDFIKNYDLGFEKENILVLRTTGDITKSEDTFADELLKNPNISDYAYSQFVPGEVGMGWGRSIDGKIVNYKAWPVDERYLNFMGFEIVNGRSFLSNIKSDENNFIFNEAAVTKFGWQENIIGKKMPGFDFEGDVVGVVKDMKYASLYEEVQPMCFWLTSTRHNCLSLKVSGNNLAQTINYIEETYSKFEKRFPINYFFLDESLNKQYLQSEKQGRLIIYASIIALFIALIGSLGMVIYSCEYRVKEIGVRKANGARAIEIVKLLNKSIITQVLIAFVLALPLIYYALSKWLESFAFKTEVSWWIYLLSGFMVLVITIASISWQSWRAATRNPIEALRYE</sequence>
<dbReference type="EMBL" id="JAGUCO010000001">
    <property type="protein sequence ID" value="MBS2097247.1"/>
    <property type="molecule type" value="Genomic_DNA"/>
</dbReference>
<feature type="transmembrane region" description="Helical" evidence="6">
    <location>
        <begin position="412"/>
        <end position="432"/>
    </location>
</feature>
<evidence type="ECO:0000256" key="2">
    <source>
        <dbReference type="ARBA" id="ARBA00022475"/>
    </source>
</evidence>
<dbReference type="Pfam" id="PF12704">
    <property type="entry name" value="MacB_PCD"/>
    <property type="match status" value="1"/>
</dbReference>
<feature type="domain" description="ABC3 transporter permease C-terminal" evidence="7">
    <location>
        <begin position="654"/>
        <end position="766"/>
    </location>
</feature>
<comment type="caution">
    <text evidence="9">The sequence shown here is derived from an EMBL/GenBank/DDBJ whole genome shotgun (WGS) entry which is preliminary data.</text>
</comment>
<evidence type="ECO:0000256" key="5">
    <source>
        <dbReference type="ARBA" id="ARBA00023136"/>
    </source>
</evidence>
<dbReference type="PANTHER" id="PTHR30572">
    <property type="entry name" value="MEMBRANE COMPONENT OF TRANSPORTER-RELATED"/>
    <property type="match status" value="1"/>
</dbReference>
<evidence type="ECO:0000256" key="1">
    <source>
        <dbReference type="ARBA" id="ARBA00004651"/>
    </source>
</evidence>
<dbReference type="RefSeq" id="WP_212213347.1">
    <property type="nucleotide sequence ID" value="NZ_JAGUCO010000001.1"/>
</dbReference>
<feature type="transmembrane region" description="Helical" evidence="6">
    <location>
        <begin position="702"/>
        <end position="721"/>
    </location>
</feature>